<sequence>MEATHSSQHTAPYAKHSSIRCCPTHEMWELPTPLRMANRSQHGDEVRELPAQPQQHLDAMINTETYTLCKAYTAASIITHAQSKAVKQAHIRTSSLLCYNYYNGVPSNIDFTPAKPNTDNNSGTVTQKPRIGSYKLNPILSYPSNTTEGSKKAQASSKRPRTVLVEASKQEESSATTLTSIGAVYHRYGLWPKQIPTNSHDVAEVHYRNWKRHPLLKSESLAQEESETQNCVVLYTLRSLSNLKTIAAHN</sequence>
<evidence type="ECO:0000313" key="2">
    <source>
        <dbReference type="EMBL" id="KZV22295.1"/>
    </source>
</evidence>
<organism evidence="2 3">
    <name type="scientific">Dorcoceras hygrometricum</name>
    <dbReference type="NCBI Taxonomy" id="472368"/>
    <lineage>
        <taxon>Eukaryota</taxon>
        <taxon>Viridiplantae</taxon>
        <taxon>Streptophyta</taxon>
        <taxon>Embryophyta</taxon>
        <taxon>Tracheophyta</taxon>
        <taxon>Spermatophyta</taxon>
        <taxon>Magnoliopsida</taxon>
        <taxon>eudicotyledons</taxon>
        <taxon>Gunneridae</taxon>
        <taxon>Pentapetalae</taxon>
        <taxon>asterids</taxon>
        <taxon>lamiids</taxon>
        <taxon>Lamiales</taxon>
        <taxon>Gesneriaceae</taxon>
        <taxon>Didymocarpoideae</taxon>
        <taxon>Trichosporeae</taxon>
        <taxon>Loxocarpinae</taxon>
        <taxon>Dorcoceras</taxon>
    </lineage>
</organism>
<gene>
    <name evidence="2" type="ORF">F511_34349</name>
</gene>
<accession>A0A2Z7AKE1</accession>
<dbReference type="AlphaFoldDB" id="A0A2Z7AKE1"/>
<keyword evidence="3" id="KW-1185">Reference proteome</keyword>
<dbReference type="Proteomes" id="UP000250235">
    <property type="component" value="Unassembled WGS sequence"/>
</dbReference>
<evidence type="ECO:0000313" key="3">
    <source>
        <dbReference type="Proteomes" id="UP000250235"/>
    </source>
</evidence>
<dbReference type="EMBL" id="KV014397">
    <property type="protein sequence ID" value="KZV22295.1"/>
    <property type="molecule type" value="Genomic_DNA"/>
</dbReference>
<proteinExistence type="predicted"/>
<protein>
    <submittedName>
        <fullName evidence="2">Putative peptide/nitrate transporter-like</fullName>
    </submittedName>
</protein>
<reference evidence="2 3" key="1">
    <citation type="journal article" date="2015" name="Proc. Natl. Acad. Sci. U.S.A.">
        <title>The resurrection genome of Boea hygrometrica: A blueprint for survival of dehydration.</title>
        <authorList>
            <person name="Xiao L."/>
            <person name="Yang G."/>
            <person name="Zhang L."/>
            <person name="Yang X."/>
            <person name="Zhao S."/>
            <person name="Ji Z."/>
            <person name="Zhou Q."/>
            <person name="Hu M."/>
            <person name="Wang Y."/>
            <person name="Chen M."/>
            <person name="Xu Y."/>
            <person name="Jin H."/>
            <person name="Xiao X."/>
            <person name="Hu G."/>
            <person name="Bao F."/>
            <person name="Hu Y."/>
            <person name="Wan P."/>
            <person name="Li L."/>
            <person name="Deng X."/>
            <person name="Kuang T."/>
            <person name="Xiang C."/>
            <person name="Zhu J.K."/>
            <person name="Oliver M.J."/>
            <person name="He Y."/>
        </authorList>
    </citation>
    <scope>NUCLEOTIDE SEQUENCE [LARGE SCALE GENOMIC DNA]</scope>
    <source>
        <strain evidence="3">cv. XS01</strain>
    </source>
</reference>
<evidence type="ECO:0000256" key="1">
    <source>
        <dbReference type="SAM" id="MobiDB-lite"/>
    </source>
</evidence>
<feature type="compositionally biased region" description="Polar residues" evidence="1">
    <location>
        <begin position="142"/>
        <end position="157"/>
    </location>
</feature>
<feature type="region of interest" description="Disordered" evidence="1">
    <location>
        <begin position="142"/>
        <end position="162"/>
    </location>
</feature>
<name>A0A2Z7AKE1_9LAMI</name>